<proteinExistence type="inferred from homology"/>
<keyword evidence="6" id="KW-1185">Reference proteome</keyword>
<comment type="caution">
    <text evidence="5">The sequence shown here is derived from an EMBL/GenBank/DDBJ whole genome shotgun (WGS) entry which is preliminary data.</text>
</comment>
<dbReference type="SUPFAM" id="SSF75304">
    <property type="entry name" value="Amidase signature (AS) enzymes"/>
    <property type="match status" value="1"/>
</dbReference>
<dbReference type="Proteomes" id="UP000312032">
    <property type="component" value="Unassembled WGS sequence"/>
</dbReference>
<dbReference type="PANTHER" id="PTHR11895:SF7">
    <property type="entry name" value="GLUTAMYL-TRNA(GLN) AMIDOTRANSFERASE SUBUNIT A, MITOCHONDRIAL"/>
    <property type="match status" value="1"/>
</dbReference>
<dbReference type="OrthoDB" id="5175573at2"/>
<feature type="domain" description="Amidase" evidence="4">
    <location>
        <begin position="180"/>
        <end position="370"/>
    </location>
</feature>
<comment type="similarity">
    <text evidence="2">Belongs to the amidase family.</text>
</comment>
<protein>
    <recommendedName>
        <fullName evidence="3">amidase</fullName>
        <ecNumber evidence="3">3.5.1.4</ecNumber>
    </recommendedName>
</protein>
<comment type="catalytic activity">
    <reaction evidence="1">
        <text>a monocarboxylic acid amide + H2O = a monocarboxylate + NH4(+)</text>
        <dbReference type="Rhea" id="RHEA:12020"/>
        <dbReference type="ChEBI" id="CHEBI:15377"/>
        <dbReference type="ChEBI" id="CHEBI:28938"/>
        <dbReference type="ChEBI" id="CHEBI:35757"/>
        <dbReference type="ChEBI" id="CHEBI:83628"/>
        <dbReference type="EC" id="3.5.1.4"/>
    </reaction>
</comment>
<dbReference type="InterPro" id="IPR020556">
    <property type="entry name" value="Amidase_CS"/>
</dbReference>
<evidence type="ECO:0000256" key="1">
    <source>
        <dbReference type="ARBA" id="ARBA00001311"/>
    </source>
</evidence>
<dbReference type="GO" id="GO:0004040">
    <property type="term" value="F:amidase activity"/>
    <property type="evidence" value="ECO:0007669"/>
    <property type="project" value="UniProtKB-EC"/>
</dbReference>
<reference evidence="5 6" key="1">
    <citation type="submission" date="2019-06" db="EMBL/GenBank/DDBJ databases">
        <authorList>
            <person name="Li J."/>
        </authorList>
    </citation>
    <scope>NUCLEOTIDE SEQUENCE [LARGE SCALE GENOMIC DNA]</scope>
    <source>
        <strain evidence="5 6">LMG 28165</strain>
    </source>
</reference>
<accession>A0A5C4U1M8</accession>
<sequence>MESMDVLAQRVASMRPEEHGFAYFDPHASTTARGDLSGWIIPAKDLYPYAGMPVTYGSQERTEMGHKTEDFVAAYERRGALVPGKSVTSELGLSVDAEPRGLPAVDNPLWPGHTPGGSSGGAAAMVARGLVRAAHASDGGGSIRVPAAACGLVGFKPASEPVAVQGFITTSVADQFLLHQLEPNPAPRSIGLLTEPLFAETSVQTEWLRAAHEAAESLRAAGHRVVEVSAFPEASQTFEYFTDIFSSKIARLEHADYLAEFLRERGRQVTPERLAEARAFSAALPQLLRDFYGVDVLLNPTIAGDPPRTGAFSSLPPEENFAAQTRWTPWSSLFNIAGAAAISIPWPVPGRPQPAAVQLGSLTLDDSQLLSLAAELHR</sequence>
<dbReference type="EMBL" id="VDHJ01000014">
    <property type="protein sequence ID" value="TNL95610.1"/>
    <property type="molecule type" value="Genomic_DNA"/>
</dbReference>
<dbReference type="PROSITE" id="PS00571">
    <property type="entry name" value="AMIDASES"/>
    <property type="match status" value="1"/>
</dbReference>
<dbReference type="Pfam" id="PF01425">
    <property type="entry name" value="Amidase"/>
    <property type="match status" value="2"/>
</dbReference>
<evidence type="ECO:0000313" key="5">
    <source>
        <dbReference type="EMBL" id="TNL95610.1"/>
    </source>
</evidence>
<dbReference type="InterPro" id="IPR000120">
    <property type="entry name" value="Amidase"/>
</dbReference>
<gene>
    <name evidence="5" type="ORF">FHE74_09595</name>
</gene>
<dbReference type="AlphaFoldDB" id="A0A5C4U1M8"/>
<organism evidence="5 6">
    <name type="scientific">Corynebacterium tapiri</name>
    <dbReference type="NCBI Taxonomy" id="1448266"/>
    <lineage>
        <taxon>Bacteria</taxon>
        <taxon>Bacillati</taxon>
        <taxon>Actinomycetota</taxon>
        <taxon>Actinomycetes</taxon>
        <taxon>Mycobacteriales</taxon>
        <taxon>Corynebacteriaceae</taxon>
        <taxon>Corynebacterium</taxon>
    </lineage>
</organism>
<evidence type="ECO:0000259" key="4">
    <source>
        <dbReference type="Pfam" id="PF01425"/>
    </source>
</evidence>
<dbReference type="Gene3D" id="3.90.1300.10">
    <property type="entry name" value="Amidase signature (AS) domain"/>
    <property type="match status" value="2"/>
</dbReference>
<evidence type="ECO:0000313" key="6">
    <source>
        <dbReference type="Proteomes" id="UP000312032"/>
    </source>
</evidence>
<dbReference type="InterPro" id="IPR036928">
    <property type="entry name" value="AS_sf"/>
</dbReference>
<evidence type="ECO:0000256" key="2">
    <source>
        <dbReference type="ARBA" id="ARBA00009199"/>
    </source>
</evidence>
<dbReference type="PANTHER" id="PTHR11895">
    <property type="entry name" value="TRANSAMIDASE"/>
    <property type="match status" value="1"/>
</dbReference>
<dbReference type="EC" id="3.5.1.4" evidence="3"/>
<dbReference type="InterPro" id="IPR023631">
    <property type="entry name" value="Amidase_dom"/>
</dbReference>
<feature type="domain" description="Amidase" evidence="4">
    <location>
        <begin position="30"/>
        <end position="168"/>
    </location>
</feature>
<evidence type="ECO:0000256" key="3">
    <source>
        <dbReference type="ARBA" id="ARBA00012922"/>
    </source>
</evidence>
<name>A0A5C4U1M8_9CORY</name>